<organism evidence="2 3">
    <name type="scientific">Actinomycetospora corticicola</name>
    <dbReference type="NCBI Taxonomy" id="663602"/>
    <lineage>
        <taxon>Bacteria</taxon>
        <taxon>Bacillati</taxon>
        <taxon>Actinomycetota</taxon>
        <taxon>Actinomycetes</taxon>
        <taxon>Pseudonocardiales</taxon>
        <taxon>Pseudonocardiaceae</taxon>
        <taxon>Actinomycetospora</taxon>
    </lineage>
</organism>
<comment type="caution">
    <text evidence="2">The sequence shown here is derived from an EMBL/GenBank/DDBJ whole genome shotgun (WGS) entry which is preliminary data.</text>
</comment>
<dbReference type="RefSeq" id="WP_179795799.1">
    <property type="nucleotide sequence ID" value="NZ_BAABHP010000015.1"/>
</dbReference>
<dbReference type="Gene3D" id="3.30.720.120">
    <property type="match status" value="1"/>
</dbReference>
<name>A0A7Y9DZH3_9PSEU</name>
<dbReference type="Gene3D" id="3.30.720.110">
    <property type="match status" value="1"/>
</dbReference>
<dbReference type="Pfam" id="PF00903">
    <property type="entry name" value="Glyoxalase"/>
    <property type="match status" value="1"/>
</dbReference>
<dbReference type="AlphaFoldDB" id="A0A7Y9DZH3"/>
<dbReference type="SUPFAM" id="SSF54593">
    <property type="entry name" value="Glyoxalase/Bleomycin resistance protein/Dihydroxybiphenyl dioxygenase"/>
    <property type="match status" value="1"/>
</dbReference>
<proteinExistence type="predicted"/>
<gene>
    <name evidence="2" type="ORF">BJ983_004441</name>
</gene>
<reference evidence="2 3" key="1">
    <citation type="submission" date="2020-07" db="EMBL/GenBank/DDBJ databases">
        <title>Sequencing the genomes of 1000 actinobacteria strains.</title>
        <authorList>
            <person name="Klenk H.-P."/>
        </authorList>
    </citation>
    <scope>NUCLEOTIDE SEQUENCE [LARGE SCALE GENOMIC DNA]</scope>
    <source>
        <strain evidence="2 3">DSM 45772</strain>
    </source>
</reference>
<evidence type="ECO:0000313" key="3">
    <source>
        <dbReference type="Proteomes" id="UP000535890"/>
    </source>
</evidence>
<dbReference type="PANTHER" id="PTHR34109:SF1">
    <property type="entry name" value="VOC DOMAIN-CONTAINING PROTEIN"/>
    <property type="match status" value="1"/>
</dbReference>
<accession>A0A7Y9DZH3</accession>
<dbReference type="PROSITE" id="PS51819">
    <property type="entry name" value="VOC"/>
    <property type="match status" value="1"/>
</dbReference>
<protein>
    <submittedName>
        <fullName evidence="2">Putative glyoxalase superfamily protein PhnB</fullName>
    </submittedName>
</protein>
<dbReference type="EMBL" id="JACCBN010000001">
    <property type="protein sequence ID" value="NYD38339.1"/>
    <property type="molecule type" value="Genomic_DNA"/>
</dbReference>
<dbReference type="Proteomes" id="UP000535890">
    <property type="component" value="Unassembled WGS sequence"/>
</dbReference>
<dbReference type="InterPro" id="IPR037523">
    <property type="entry name" value="VOC_core"/>
</dbReference>
<feature type="domain" description="VOC" evidence="1">
    <location>
        <begin position="7"/>
        <end position="118"/>
    </location>
</feature>
<dbReference type="PANTHER" id="PTHR34109">
    <property type="entry name" value="BNAUNNG04460D PROTEIN-RELATED"/>
    <property type="match status" value="1"/>
</dbReference>
<sequence length="135" mass="14816">MRPTIVRMICVTLRSDDVLALARWLTEVLGLTAGHVSPGHAELFWGDGAVLLGPRTADDPWDTGRAVTYLVLDDPDSHHARVVAAGGDVVQELTDQDYGSREFAVRDAEGNRWSFGTYRPTAPGLRWDEPGILTM</sequence>
<evidence type="ECO:0000259" key="1">
    <source>
        <dbReference type="PROSITE" id="PS51819"/>
    </source>
</evidence>
<dbReference type="InterPro" id="IPR029068">
    <property type="entry name" value="Glyas_Bleomycin-R_OHBP_Dase"/>
</dbReference>
<dbReference type="InterPro" id="IPR004360">
    <property type="entry name" value="Glyas_Fos-R_dOase_dom"/>
</dbReference>
<evidence type="ECO:0000313" key="2">
    <source>
        <dbReference type="EMBL" id="NYD38339.1"/>
    </source>
</evidence>
<keyword evidence="3" id="KW-1185">Reference proteome</keyword>